<reference evidence="2 3" key="2">
    <citation type="journal article" date="2012" name="Stand. Genomic Sci.">
        <title>Complete genome sequence of the moderately thermophilic mineral-sulfide-oxidizing firmicute Sulfobacillus acidophilus type strain (NAL(T)).</title>
        <authorList>
            <person name="Anderson I."/>
            <person name="Chertkov O."/>
            <person name="Chen A."/>
            <person name="Saunders E."/>
            <person name="Lapidus A."/>
            <person name="Nolan M."/>
            <person name="Lucas S."/>
            <person name="Hammon N."/>
            <person name="Deshpande S."/>
            <person name="Cheng J.F."/>
            <person name="Han C."/>
            <person name="Tapia R."/>
            <person name="Goodwin L.A."/>
            <person name="Pitluck S."/>
            <person name="Liolios K."/>
            <person name="Pagani I."/>
            <person name="Ivanova N."/>
            <person name="Mikhailova N."/>
            <person name="Pati A."/>
            <person name="Palaniappan K."/>
            <person name="Land M."/>
            <person name="Pan C."/>
            <person name="Rohde M."/>
            <person name="Pukall R."/>
            <person name="Goker M."/>
            <person name="Detter J.C."/>
            <person name="Woyke T."/>
            <person name="Bristow J."/>
            <person name="Eisen J.A."/>
            <person name="Markowitz V."/>
            <person name="Hugenholtz P."/>
            <person name="Kyrpides N.C."/>
            <person name="Klenk H.P."/>
            <person name="Mavromatis K."/>
        </authorList>
    </citation>
    <scope>NUCLEOTIDE SEQUENCE [LARGE SCALE GENOMIC DNA]</scope>
    <source>
        <strain evidence="3">ATCC 700253 / DSM 10332 / NAL</strain>
    </source>
</reference>
<keyword evidence="3" id="KW-1185">Reference proteome</keyword>
<protein>
    <submittedName>
        <fullName evidence="2">Uncharacterized protein</fullName>
    </submittedName>
</protein>
<sequence length="404" mass="43354">MRISWNVARRPWVLGTAFLLAAGGSVLFWLSGRPSAGDGPRSLPGPGRVATVALIGADGTPLDHWTRRAGIEIFPARLPLWARKNLRRQIPAVWFRQPVFLWVPSSAVARTWRRLNVPGVQAATVAQLVPDNDLPSTMWTVLQQEVKGMRSARYRAHGAIWQAPVQATVRVSWDALLARQLTQGIPLGGAVWVEGGQGAIRAAATRPSGRQKLWQPFPADMGLVPPLLAEALTEPTLWKAPASLTQIGRRWGRSGLREAFQALHLGPGATVTGQPLPNPPLPSLSAATLAQGRALWVTVPELVSAYSPFINQGNWMPPTALRVGHLPLSNPRPAPSADFRQVLDSLPSEVVDGDTVYLWQVGPQGLVAISSGRARFIAFLAGSAAGASARLLPIIVADLSSPVP</sequence>
<keyword evidence="1" id="KW-0472">Membrane</keyword>
<dbReference type="HOGENOM" id="CLU_681387_0_0_9"/>
<organism evidence="2 3">
    <name type="scientific">Sulfobacillus acidophilus (strain ATCC 700253 / DSM 10332 / NAL)</name>
    <dbReference type="NCBI Taxonomy" id="679936"/>
    <lineage>
        <taxon>Bacteria</taxon>
        <taxon>Bacillati</taxon>
        <taxon>Bacillota</taxon>
        <taxon>Clostridia</taxon>
        <taxon>Eubacteriales</taxon>
        <taxon>Clostridiales Family XVII. Incertae Sedis</taxon>
        <taxon>Sulfobacillus</taxon>
    </lineage>
</organism>
<dbReference type="SUPFAM" id="SSF56601">
    <property type="entry name" value="beta-lactamase/transpeptidase-like"/>
    <property type="match status" value="1"/>
</dbReference>
<dbReference type="EMBL" id="CP003179">
    <property type="protein sequence ID" value="AEW05062.1"/>
    <property type="molecule type" value="Genomic_DNA"/>
</dbReference>
<dbReference type="InterPro" id="IPR012338">
    <property type="entry name" value="Beta-lactam/transpept-like"/>
</dbReference>
<dbReference type="Proteomes" id="UP000005439">
    <property type="component" value="Chromosome"/>
</dbReference>
<feature type="transmembrane region" description="Helical" evidence="1">
    <location>
        <begin position="12"/>
        <end position="32"/>
    </location>
</feature>
<keyword evidence="1" id="KW-1133">Transmembrane helix</keyword>
<dbReference type="PATRIC" id="fig|679936.5.peg.1631"/>
<dbReference type="STRING" id="679936.Sulac_1565"/>
<name>G8TY98_SULAD</name>
<dbReference type="AlphaFoldDB" id="G8TY98"/>
<proteinExistence type="predicted"/>
<accession>G8TY98</accession>
<reference evidence="3" key="1">
    <citation type="submission" date="2011-12" db="EMBL/GenBank/DDBJ databases">
        <title>The complete genome of chromosome of Sulfobacillus acidophilus DSM 10332.</title>
        <authorList>
            <person name="Lucas S."/>
            <person name="Han J."/>
            <person name="Lapidus A."/>
            <person name="Bruce D."/>
            <person name="Goodwin L."/>
            <person name="Pitluck S."/>
            <person name="Peters L."/>
            <person name="Kyrpides N."/>
            <person name="Mavromatis K."/>
            <person name="Ivanova N."/>
            <person name="Mikhailova N."/>
            <person name="Chertkov O."/>
            <person name="Saunders E."/>
            <person name="Detter J.C."/>
            <person name="Tapia R."/>
            <person name="Han C."/>
            <person name="Land M."/>
            <person name="Hauser L."/>
            <person name="Markowitz V."/>
            <person name="Cheng J.-F."/>
            <person name="Hugenholtz P."/>
            <person name="Woyke T."/>
            <person name="Wu D."/>
            <person name="Pukall R."/>
            <person name="Gehrich-Schroeter G."/>
            <person name="Schneider S."/>
            <person name="Klenk H.-P."/>
            <person name="Eisen J.A."/>
        </authorList>
    </citation>
    <scope>NUCLEOTIDE SEQUENCE [LARGE SCALE GENOMIC DNA]</scope>
    <source>
        <strain evidence="3">ATCC 700253 / DSM 10332 / NAL</strain>
    </source>
</reference>
<evidence type="ECO:0000313" key="2">
    <source>
        <dbReference type="EMBL" id="AEW05062.1"/>
    </source>
</evidence>
<evidence type="ECO:0000256" key="1">
    <source>
        <dbReference type="SAM" id="Phobius"/>
    </source>
</evidence>
<evidence type="ECO:0000313" key="3">
    <source>
        <dbReference type="Proteomes" id="UP000005439"/>
    </source>
</evidence>
<keyword evidence="1" id="KW-0812">Transmembrane</keyword>
<gene>
    <name evidence="2" type="ordered locus">Sulac_1565</name>
</gene>
<dbReference type="KEGG" id="sap:Sulac_1565"/>